<reference evidence="2 3" key="1">
    <citation type="submission" date="2021-08" db="EMBL/GenBank/DDBJ databases">
        <title>WGS assembly of Ceratopteris richardii.</title>
        <authorList>
            <person name="Marchant D.B."/>
            <person name="Chen G."/>
            <person name="Jenkins J."/>
            <person name="Shu S."/>
            <person name="Leebens-Mack J."/>
            <person name="Grimwood J."/>
            <person name="Schmutz J."/>
            <person name="Soltis P."/>
            <person name="Soltis D."/>
            <person name="Chen Z.-H."/>
        </authorList>
    </citation>
    <scope>NUCLEOTIDE SEQUENCE [LARGE SCALE GENOMIC DNA]</scope>
    <source>
        <strain evidence="2">Whitten #5841</strain>
        <tissue evidence="2">Leaf</tissue>
    </source>
</reference>
<proteinExistence type="predicted"/>
<evidence type="ECO:0000313" key="3">
    <source>
        <dbReference type="Proteomes" id="UP000825935"/>
    </source>
</evidence>
<dbReference type="EMBL" id="CM035432">
    <property type="protein sequence ID" value="KAH7295848.1"/>
    <property type="molecule type" value="Genomic_DNA"/>
</dbReference>
<dbReference type="Proteomes" id="UP000825935">
    <property type="component" value="Chromosome 27"/>
</dbReference>
<organism evidence="2 3">
    <name type="scientific">Ceratopteris richardii</name>
    <name type="common">Triangle waterfern</name>
    <dbReference type="NCBI Taxonomy" id="49495"/>
    <lineage>
        <taxon>Eukaryota</taxon>
        <taxon>Viridiplantae</taxon>
        <taxon>Streptophyta</taxon>
        <taxon>Embryophyta</taxon>
        <taxon>Tracheophyta</taxon>
        <taxon>Polypodiopsida</taxon>
        <taxon>Polypodiidae</taxon>
        <taxon>Polypodiales</taxon>
        <taxon>Pteridineae</taxon>
        <taxon>Pteridaceae</taxon>
        <taxon>Parkerioideae</taxon>
        <taxon>Ceratopteris</taxon>
    </lineage>
</organism>
<protein>
    <submittedName>
        <fullName evidence="2">Uncharacterized protein</fullName>
    </submittedName>
</protein>
<feature type="region of interest" description="Disordered" evidence="1">
    <location>
        <begin position="62"/>
        <end position="132"/>
    </location>
</feature>
<sequence>MGICGESEISSKRELDSKMQVLSHSWDGGANRIRAHILGLKGYGVDKCNRPPEYIRDAWRKMQGKGSQESGTPFGMHSHEESHAYTPMGSIGETCDVGNEEYASPCGEPSSMDAMKRKKDSQGPLQKAWESQARDEATKALRSFFLQKIFLSVK</sequence>
<evidence type="ECO:0000256" key="1">
    <source>
        <dbReference type="SAM" id="MobiDB-lite"/>
    </source>
</evidence>
<name>A0A8T2RJS7_CERRI</name>
<comment type="caution">
    <text evidence="2">The sequence shown here is derived from an EMBL/GenBank/DDBJ whole genome shotgun (WGS) entry which is preliminary data.</text>
</comment>
<accession>A0A8T2RJS7</accession>
<gene>
    <name evidence="2" type="ORF">KP509_27G068400</name>
</gene>
<evidence type="ECO:0000313" key="2">
    <source>
        <dbReference type="EMBL" id="KAH7295848.1"/>
    </source>
</evidence>
<dbReference type="AlphaFoldDB" id="A0A8T2RJS7"/>
<keyword evidence="3" id="KW-1185">Reference proteome</keyword>